<sequence>MKKYFILIFLLIGIFIFSNNAFEKYIASLIVKDNLKLQLKVIMEITKPTVIESDVYFLKNRYLIIKINKPELFSGIDYVYDIFENIFYTSSQNHTDSYEEVNVLTASIPQLFQGILISFKPEKLNHKSFIEDEMIIDYYEPKTKNFLKLLNVDFVKFKVFFKQPKEEILMFEKFQILNSQENKKIDFYITEIDNLKEEELDNLINNIIK</sequence>
<reference evidence="1 2" key="1">
    <citation type="submission" date="2018-05" db="EMBL/GenBank/DDBJ databases">
        <title>Genomic Encyclopedia of Type Strains, Phase IV (KMG-IV): sequencing the most valuable type-strain genomes for metagenomic binning, comparative biology and taxonomic classification.</title>
        <authorList>
            <person name="Goeker M."/>
        </authorList>
    </citation>
    <scope>NUCLEOTIDE SEQUENCE [LARGE SCALE GENOMIC DNA]</scope>
    <source>
        <strain evidence="1 2">DSM 24906</strain>
    </source>
</reference>
<gene>
    <name evidence="1" type="ORF">C7380_102208</name>
</gene>
<proteinExistence type="predicted"/>
<evidence type="ECO:0000313" key="2">
    <source>
        <dbReference type="Proteomes" id="UP000245921"/>
    </source>
</evidence>
<evidence type="ECO:0000313" key="1">
    <source>
        <dbReference type="EMBL" id="PWJ96290.1"/>
    </source>
</evidence>
<keyword evidence="2" id="KW-1185">Reference proteome</keyword>
<name>A0AA45C911_9BACT</name>
<protein>
    <submittedName>
        <fullName evidence="1">Uncharacterized protein</fullName>
    </submittedName>
</protein>
<comment type="caution">
    <text evidence="1">The sequence shown here is derived from an EMBL/GenBank/DDBJ whole genome shotgun (WGS) entry which is preliminary data.</text>
</comment>
<dbReference type="AlphaFoldDB" id="A0AA45C911"/>
<dbReference type="RefSeq" id="WP_109603908.1">
    <property type="nucleotide sequence ID" value="NZ_QGGI01000002.1"/>
</dbReference>
<organism evidence="1 2">
    <name type="scientific">Oceanotoga teriensis</name>
    <dbReference type="NCBI Taxonomy" id="515440"/>
    <lineage>
        <taxon>Bacteria</taxon>
        <taxon>Thermotogati</taxon>
        <taxon>Thermotogota</taxon>
        <taxon>Thermotogae</taxon>
        <taxon>Petrotogales</taxon>
        <taxon>Petrotogaceae</taxon>
        <taxon>Oceanotoga</taxon>
    </lineage>
</organism>
<dbReference type="Proteomes" id="UP000245921">
    <property type="component" value="Unassembled WGS sequence"/>
</dbReference>
<accession>A0AA45C911</accession>
<dbReference type="EMBL" id="QGGI01000002">
    <property type="protein sequence ID" value="PWJ96290.1"/>
    <property type="molecule type" value="Genomic_DNA"/>
</dbReference>